<dbReference type="InterPro" id="IPR014284">
    <property type="entry name" value="RNA_pol_sigma-70_dom"/>
</dbReference>
<evidence type="ECO:0000256" key="6">
    <source>
        <dbReference type="SAM" id="MobiDB-lite"/>
    </source>
</evidence>
<dbReference type="Pfam" id="PF04542">
    <property type="entry name" value="Sigma70_r2"/>
    <property type="match status" value="1"/>
</dbReference>
<dbReference type="InterPro" id="IPR036388">
    <property type="entry name" value="WH-like_DNA-bd_sf"/>
</dbReference>
<keyword evidence="10" id="KW-1185">Reference proteome</keyword>
<dbReference type="SUPFAM" id="SSF88659">
    <property type="entry name" value="Sigma3 and sigma4 domains of RNA polymerase sigma factors"/>
    <property type="match status" value="1"/>
</dbReference>
<dbReference type="EMBL" id="CP108482">
    <property type="protein sequence ID" value="WUS57285.1"/>
    <property type="molecule type" value="Genomic_DNA"/>
</dbReference>
<sequence length="269" mass="28474">MTTPGQPPSWDERLQRRLARGEETALGELYDQLAPLVHGLAGRILADQAAAEQLTREVFAHLWTHPEAFDPGEGSLRSWLGALTHRRAVDRLRLNRVTALGVSREPRPGAPDGAPDDRSAGTAGPPADVRPPSDASPAPEQPPDGQALPHPPAGSAQTGSPTAGSPLAGALDEEIRAVATAARVQYVVDSLPHPLRETITETYYDGRTYQETAHRLGISEQVAKQRMRLGLQLLATELTEVRDDDGDADATVPPAPGSATAGATAGRLS</sequence>
<evidence type="ECO:0000313" key="10">
    <source>
        <dbReference type="Proteomes" id="UP001432014"/>
    </source>
</evidence>
<dbReference type="Gene3D" id="1.10.10.10">
    <property type="entry name" value="Winged helix-like DNA-binding domain superfamily/Winged helix DNA-binding domain"/>
    <property type="match status" value="1"/>
</dbReference>
<dbReference type="RefSeq" id="WP_329497311.1">
    <property type="nucleotide sequence ID" value="NZ_CP108460.1"/>
</dbReference>
<evidence type="ECO:0000256" key="5">
    <source>
        <dbReference type="ARBA" id="ARBA00023163"/>
    </source>
</evidence>
<dbReference type="PANTHER" id="PTHR43133:SF62">
    <property type="entry name" value="RNA POLYMERASE SIGMA FACTOR SIGZ"/>
    <property type="match status" value="1"/>
</dbReference>
<protein>
    <submittedName>
        <fullName evidence="9">Sigma-70 family RNA polymerase sigma factor</fullName>
    </submittedName>
</protein>
<organism evidence="9 10">
    <name type="scientific">Kitasatospora herbaricolor</name>
    <dbReference type="NCBI Taxonomy" id="68217"/>
    <lineage>
        <taxon>Bacteria</taxon>
        <taxon>Bacillati</taxon>
        <taxon>Actinomycetota</taxon>
        <taxon>Actinomycetes</taxon>
        <taxon>Kitasatosporales</taxon>
        <taxon>Streptomycetaceae</taxon>
        <taxon>Kitasatospora</taxon>
    </lineage>
</organism>
<evidence type="ECO:0000313" key="9">
    <source>
        <dbReference type="EMBL" id="WUS57285.1"/>
    </source>
</evidence>
<keyword evidence="5" id="KW-0804">Transcription</keyword>
<proteinExistence type="inferred from homology"/>
<dbReference type="InterPro" id="IPR013325">
    <property type="entry name" value="RNA_pol_sigma_r2"/>
</dbReference>
<dbReference type="SUPFAM" id="SSF88946">
    <property type="entry name" value="Sigma2 domain of RNA polymerase sigma factors"/>
    <property type="match status" value="1"/>
</dbReference>
<feature type="region of interest" description="Disordered" evidence="6">
    <location>
        <begin position="100"/>
        <end position="167"/>
    </location>
</feature>
<gene>
    <name evidence="9" type="ORF">OG469_18290</name>
</gene>
<keyword evidence="4" id="KW-0238">DNA-binding</keyword>
<evidence type="ECO:0000256" key="2">
    <source>
        <dbReference type="ARBA" id="ARBA00023015"/>
    </source>
</evidence>
<feature type="region of interest" description="Disordered" evidence="6">
    <location>
        <begin position="244"/>
        <end position="269"/>
    </location>
</feature>
<evidence type="ECO:0000256" key="3">
    <source>
        <dbReference type="ARBA" id="ARBA00023082"/>
    </source>
</evidence>
<dbReference type="Pfam" id="PF04545">
    <property type="entry name" value="Sigma70_r4"/>
    <property type="match status" value="1"/>
</dbReference>
<dbReference type="Proteomes" id="UP001432014">
    <property type="component" value="Chromosome"/>
</dbReference>
<dbReference type="Gene3D" id="1.10.1740.10">
    <property type="match status" value="1"/>
</dbReference>
<evidence type="ECO:0000259" key="8">
    <source>
        <dbReference type="Pfam" id="PF04545"/>
    </source>
</evidence>
<evidence type="ECO:0000256" key="4">
    <source>
        <dbReference type="ARBA" id="ARBA00023125"/>
    </source>
</evidence>
<feature type="domain" description="RNA polymerase sigma-70 region 2" evidence="7">
    <location>
        <begin position="29"/>
        <end position="95"/>
    </location>
</feature>
<comment type="similarity">
    <text evidence="1">Belongs to the sigma-70 factor family. ECF subfamily.</text>
</comment>
<feature type="compositionally biased region" description="Low complexity" evidence="6">
    <location>
        <begin position="257"/>
        <end position="269"/>
    </location>
</feature>
<dbReference type="InterPro" id="IPR007627">
    <property type="entry name" value="RNA_pol_sigma70_r2"/>
</dbReference>
<dbReference type="InterPro" id="IPR013324">
    <property type="entry name" value="RNA_pol_sigma_r3/r4-like"/>
</dbReference>
<reference evidence="9 10" key="1">
    <citation type="submission" date="2022-10" db="EMBL/GenBank/DDBJ databases">
        <title>The complete genomes of actinobacterial strains from the NBC collection.</title>
        <authorList>
            <person name="Joergensen T.S."/>
            <person name="Alvarez Arevalo M."/>
            <person name="Sterndorff E.B."/>
            <person name="Faurdal D."/>
            <person name="Vuksanovic O."/>
            <person name="Mourched A.-S."/>
            <person name="Charusanti P."/>
            <person name="Shaw S."/>
            <person name="Blin K."/>
            <person name="Weber T."/>
        </authorList>
    </citation>
    <scope>NUCLEOTIDE SEQUENCE [LARGE SCALE GENOMIC DNA]</scope>
    <source>
        <strain evidence="9 10">NBC_01247</strain>
    </source>
</reference>
<accession>A0ABZ1W998</accession>
<evidence type="ECO:0000256" key="1">
    <source>
        <dbReference type="ARBA" id="ARBA00010641"/>
    </source>
</evidence>
<dbReference type="CDD" id="cd06171">
    <property type="entry name" value="Sigma70_r4"/>
    <property type="match status" value="1"/>
</dbReference>
<keyword evidence="3" id="KW-0731">Sigma factor</keyword>
<keyword evidence="2" id="KW-0805">Transcription regulation</keyword>
<name>A0ABZ1W998_9ACTN</name>
<evidence type="ECO:0000259" key="7">
    <source>
        <dbReference type="Pfam" id="PF04542"/>
    </source>
</evidence>
<feature type="domain" description="RNA polymerase sigma-70 region 4" evidence="8">
    <location>
        <begin position="189"/>
        <end position="233"/>
    </location>
</feature>
<dbReference type="PANTHER" id="PTHR43133">
    <property type="entry name" value="RNA POLYMERASE ECF-TYPE SIGMA FACTO"/>
    <property type="match status" value="1"/>
</dbReference>
<dbReference type="InterPro" id="IPR007630">
    <property type="entry name" value="RNA_pol_sigma70_r4"/>
</dbReference>
<dbReference type="InterPro" id="IPR039425">
    <property type="entry name" value="RNA_pol_sigma-70-like"/>
</dbReference>
<dbReference type="NCBIfam" id="TIGR02937">
    <property type="entry name" value="sigma70-ECF"/>
    <property type="match status" value="1"/>
</dbReference>